<evidence type="ECO:0000313" key="2">
    <source>
        <dbReference type="Proteomes" id="UP001148838"/>
    </source>
</evidence>
<gene>
    <name evidence="1" type="ORF">ANN_01037</name>
</gene>
<protein>
    <submittedName>
        <fullName evidence="1">Uncharacterized protein</fullName>
    </submittedName>
</protein>
<keyword evidence="2" id="KW-1185">Reference proteome</keyword>
<sequence>MAGLCEGGNESPGSLKANKSYCSNNEDMSNNHVYGHFSTVVNVTKVTSQLHCGEYACLAVSSSDWACTILNNKVTLIVVENVKAADSRRLKVISPQLIKCFCCCESPMVRYVKESAECIMSTFHNAFHTVVLNRGTLNTVRALFARRKCPRMRDLRTNMSERNICIAVLCESVFRIVIPMLNLDCNATECIAARVGYFTTLYQRLNEMKVIMAVKLSGSSTESYPAFAQIGLRENSGINLNQANIGEYRMSTYMSNLESGHKEKNTGGEGFDPLLWIVLRRSSMVKALEYRNKRFDTRSEIRRFPFSPGSCYCLGEHNNNIKTIVDKPSVCFTFAF</sequence>
<proteinExistence type="predicted"/>
<evidence type="ECO:0000313" key="1">
    <source>
        <dbReference type="EMBL" id="KAJ4449633.1"/>
    </source>
</evidence>
<dbReference type="Proteomes" id="UP001148838">
    <property type="component" value="Unassembled WGS sequence"/>
</dbReference>
<name>A0ABQ8TTK7_PERAM</name>
<comment type="caution">
    <text evidence="1">The sequence shown here is derived from an EMBL/GenBank/DDBJ whole genome shotgun (WGS) entry which is preliminary data.</text>
</comment>
<organism evidence="1 2">
    <name type="scientific">Periplaneta americana</name>
    <name type="common">American cockroach</name>
    <name type="synonym">Blatta americana</name>
    <dbReference type="NCBI Taxonomy" id="6978"/>
    <lineage>
        <taxon>Eukaryota</taxon>
        <taxon>Metazoa</taxon>
        <taxon>Ecdysozoa</taxon>
        <taxon>Arthropoda</taxon>
        <taxon>Hexapoda</taxon>
        <taxon>Insecta</taxon>
        <taxon>Pterygota</taxon>
        <taxon>Neoptera</taxon>
        <taxon>Polyneoptera</taxon>
        <taxon>Dictyoptera</taxon>
        <taxon>Blattodea</taxon>
        <taxon>Blattoidea</taxon>
        <taxon>Blattidae</taxon>
        <taxon>Blattinae</taxon>
        <taxon>Periplaneta</taxon>
    </lineage>
</organism>
<accession>A0ABQ8TTK7</accession>
<dbReference type="EMBL" id="JAJSOF020000003">
    <property type="protein sequence ID" value="KAJ4449633.1"/>
    <property type="molecule type" value="Genomic_DNA"/>
</dbReference>
<reference evidence="1 2" key="1">
    <citation type="journal article" date="2022" name="Allergy">
        <title>Genome assembly and annotation of Periplaneta americana reveal a comprehensive cockroach allergen profile.</title>
        <authorList>
            <person name="Wang L."/>
            <person name="Xiong Q."/>
            <person name="Saelim N."/>
            <person name="Wang L."/>
            <person name="Nong W."/>
            <person name="Wan A.T."/>
            <person name="Shi M."/>
            <person name="Liu X."/>
            <person name="Cao Q."/>
            <person name="Hui J.H.L."/>
            <person name="Sookrung N."/>
            <person name="Leung T.F."/>
            <person name="Tungtrongchitr A."/>
            <person name="Tsui S.K.W."/>
        </authorList>
    </citation>
    <scope>NUCLEOTIDE SEQUENCE [LARGE SCALE GENOMIC DNA]</scope>
    <source>
        <strain evidence="1">PWHHKU_190912</strain>
    </source>
</reference>